<dbReference type="EMBL" id="JAGPXC010000001">
    <property type="protein sequence ID" value="KAH6659646.1"/>
    <property type="molecule type" value="Genomic_DNA"/>
</dbReference>
<dbReference type="PROSITE" id="PS50089">
    <property type="entry name" value="ZF_RING_2"/>
    <property type="match status" value="1"/>
</dbReference>
<dbReference type="InterPro" id="IPR011016">
    <property type="entry name" value="Znf_RING-CH"/>
</dbReference>
<accession>A0A9P8UX61</accession>
<dbReference type="Pfam" id="PF13639">
    <property type="entry name" value="zf-RING_2"/>
    <property type="match status" value="1"/>
</dbReference>
<organism evidence="10 11">
    <name type="scientific">Truncatella angustata</name>
    <dbReference type="NCBI Taxonomy" id="152316"/>
    <lineage>
        <taxon>Eukaryota</taxon>
        <taxon>Fungi</taxon>
        <taxon>Dikarya</taxon>
        <taxon>Ascomycota</taxon>
        <taxon>Pezizomycotina</taxon>
        <taxon>Sordariomycetes</taxon>
        <taxon>Xylariomycetidae</taxon>
        <taxon>Amphisphaeriales</taxon>
        <taxon>Sporocadaceae</taxon>
        <taxon>Truncatella</taxon>
    </lineage>
</organism>
<gene>
    <name evidence="10" type="ORF">BKA67DRAFT_488804</name>
</gene>
<evidence type="ECO:0000256" key="2">
    <source>
        <dbReference type="ARBA" id="ARBA00012483"/>
    </source>
</evidence>
<dbReference type="AlphaFoldDB" id="A0A9P8UX61"/>
<dbReference type="PANTHER" id="PTHR45931">
    <property type="entry name" value="SI:CH211-59O9.10"/>
    <property type="match status" value="1"/>
</dbReference>
<evidence type="ECO:0000259" key="9">
    <source>
        <dbReference type="PROSITE" id="PS50089"/>
    </source>
</evidence>
<dbReference type="SUPFAM" id="SSF57850">
    <property type="entry name" value="RING/U-box"/>
    <property type="match status" value="1"/>
</dbReference>
<keyword evidence="4" id="KW-0479">Metal-binding</keyword>
<dbReference type="RefSeq" id="XP_045963777.1">
    <property type="nucleotide sequence ID" value="XM_046096954.1"/>
</dbReference>
<evidence type="ECO:0000256" key="3">
    <source>
        <dbReference type="ARBA" id="ARBA00022679"/>
    </source>
</evidence>
<evidence type="ECO:0000256" key="4">
    <source>
        <dbReference type="ARBA" id="ARBA00022723"/>
    </source>
</evidence>
<dbReference type="GO" id="GO:0008270">
    <property type="term" value="F:zinc ion binding"/>
    <property type="evidence" value="ECO:0007669"/>
    <property type="project" value="UniProtKB-KW"/>
</dbReference>
<dbReference type="Gene3D" id="3.30.40.10">
    <property type="entry name" value="Zinc/RING finger domain, C3HC4 (zinc finger)"/>
    <property type="match status" value="1"/>
</dbReference>
<keyword evidence="3" id="KW-0808">Transferase</keyword>
<keyword evidence="5 8" id="KW-0863">Zinc-finger</keyword>
<dbReference type="Proteomes" id="UP000758603">
    <property type="component" value="Unassembled WGS sequence"/>
</dbReference>
<evidence type="ECO:0000256" key="7">
    <source>
        <dbReference type="ARBA" id="ARBA00022833"/>
    </source>
</evidence>
<dbReference type="EC" id="2.3.2.27" evidence="2"/>
<dbReference type="GO" id="GO:0006511">
    <property type="term" value="P:ubiquitin-dependent protein catabolic process"/>
    <property type="evidence" value="ECO:0007669"/>
    <property type="project" value="TreeGrafter"/>
</dbReference>
<evidence type="ECO:0000256" key="5">
    <source>
        <dbReference type="ARBA" id="ARBA00022771"/>
    </source>
</evidence>
<sequence>DGVYTQQALDQIITHLMEENPQSNAPPPASEETIAKLPRKKLDDQMLGGESKGECTICIDDMQLGDEALVLPCKHWFHEECAVLWLKEHNTCPICR</sequence>
<dbReference type="OrthoDB" id="8062037at2759"/>
<feature type="non-terminal residue" evidence="10">
    <location>
        <position position="96"/>
    </location>
</feature>
<evidence type="ECO:0000313" key="11">
    <source>
        <dbReference type="Proteomes" id="UP000758603"/>
    </source>
</evidence>
<feature type="domain" description="RING-type" evidence="9">
    <location>
        <begin position="55"/>
        <end position="96"/>
    </location>
</feature>
<dbReference type="SMART" id="SM00184">
    <property type="entry name" value="RING"/>
    <property type="match status" value="1"/>
</dbReference>
<evidence type="ECO:0000256" key="1">
    <source>
        <dbReference type="ARBA" id="ARBA00000900"/>
    </source>
</evidence>
<keyword evidence="11" id="KW-1185">Reference proteome</keyword>
<dbReference type="InterPro" id="IPR001841">
    <property type="entry name" value="Znf_RING"/>
</dbReference>
<dbReference type="GO" id="GO:0061630">
    <property type="term" value="F:ubiquitin protein ligase activity"/>
    <property type="evidence" value="ECO:0007669"/>
    <property type="project" value="UniProtKB-EC"/>
</dbReference>
<comment type="catalytic activity">
    <reaction evidence="1">
        <text>S-ubiquitinyl-[E2 ubiquitin-conjugating enzyme]-L-cysteine + [acceptor protein]-L-lysine = [E2 ubiquitin-conjugating enzyme]-L-cysteine + N(6)-ubiquitinyl-[acceptor protein]-L-lysine.</text>
        <dbReference type="EC" id="2.3.2.27"/>
    </reaction>
</comment>
<proteinExistence type="predicted"/>
<evidence type="ECO:0000256" key="6">
    <source>
        <dbReference type="ARBA" id="ARBA00022786"/>
    </source>
</evidence>
<dbReference type="SMART" id="SM00744">
    <property type="entry name" value="RINGv"/>
    <property type="match status" value="1"/>
</dbReference>
<dbReference type="PANTHER" id="PTHR45931:SF3">
    <property type="entry name" value="RING ZINC FINGER-CONTAINING PROTEIN"/>
    <property type="match status" value="1"/>
</dbReference>
<dbReference type="InterPro" id="IPR013083">
    <property type="entry name" value="Znf_RING/FYVE/PHD"/>
</dbReference>
<name>A0A9P8UX61_9PEZI</name>
<comment type="caution">
    <text evidence="10">The sequence shown here is derived from an EMBL/GenBank/DDBJ whole genome shotgun (WGS) entry which is preliminary data.</text>
</comment>
<dbReference type="FunFam" id="3.30.40.10:FF:000127">
    <property type="entry name" value="E3 ubiquitin-protein ligase RNF181"/>
    <property type="match status" value="1"/>
</dbReference>
<evidence type="ECO:0000256" key="8">
    <source>
        <dbReference type="PROSITE-ProRule" id="PRU00175"/>
    </source>
</evidence>
<dbReference type="InterPro" id="IPR051834">
    <property type="entry name" value="RING_finger_E3_ligase"/>
</dbReference>
<evidence type="ECO:0000313" key="10">
    <source>
        <dbReference type="EMBL" id="KAH6659646.1"/>
    </source>
</evidence>
<dbReference type="GeneID" id="70125846"/>
<keyword evidence="6" id="KW-0833">Ubl conjugation pathway</keyword>
<feature type="non-terminal residue" evidence="10">
    <location>
        <position position="1"/>
    </location>
</feature>
<dbReference type="GO" id="GO:0005634">
    <property type="term" value="C:nucleus"/>
    <property type="evidence" value="ECO:0007669"/>
    <property type="project" value="TreeGrafter"/>
</dbReference>
<reference evidence="10" key="1">
    <citation type="journal article" date="2021" name="Nat. Commun.">
        <title>Genetic determinants of endophytism in the Arabidopsis root mycobiome.</title>
        <authorList>
            <person name="Mesny F."/>
            <person name="Miyauchi S."/>
            <person name="Thiergart T."/>
            <person name="Pickel B."/>
            <person name="Atanasova L."/>
            <person name="Karlsson M."/>
            <person name="Huettel B."/>
            <person name="Barry K.W."/>
            <person name="Haridas S."/>
            <person name="Chen C."/>
            <person name="Bauer D."/>
            <person name="Andreopoulos W."/>
            <person name="Pangilinan J."/>
            <person name="LaButti K."/>
            <person name="Riley R."/>
            <person name="Lipzen A."/>
            <person name="Clum A."/>
            <person name="Drula E."/>
            <person name="Henrissat B."/>
            <person name="Kohler A."/>
            <person name="Grigoriev I.V."/>
            <person name="Martin F.M."/>
            <person name="Hacquard S."/>
        </authorList>
    </citation>
    <scope>NUCLEOTIDE SEQUENCE</scope>
    <source>
        <strain evidence="10">MPI-SDFR-AT-0073</strain>
    </source>
</reference>
<protein>
    <recommendedName>
        <fullName evidence="2">RING-type E3 ubiquitin transferase</fullName>
        <ecNumber evidence="2">2.3.2.27</ecNumber>
    </recommendedName>
</protein>
<dbReference type="GO" id="GO:0016567">
    <property type="term" value="P:protein ubiquitination"/>
    <property type="evidence" value="ECO:0007669"/>
    <property type="project" value="UniProtKB-ARBA"/>
</dbReference>
<keyword evidence="7" id="KW-0862">Zinc</keyword>